<feature type="transmembrane region" description="Helical" evidence="10">
    <location>
        <begin position="173"/>
        <end position="190"/>
    </location>
</feature>
<evidence type="ECO:0000256" key="5">
    <source>
        <dbReference type="ARBA" id="ARBA00023065"/>
    </source>
</evidence>
<evidence type="ECO:0000256" key="7">
    <source>
        <dbReference type="ARBA" id="ARBA00023173"/>
    </source>
</evidence>
<evidence type="ECO:0000256" key="6">
    <source>
        <dbReference type="ARBA" id="ARBA00023136"/>
    </source>
</evidence>
<keyword evidence="8" id="KW-0868">Chloride</keyword>
<dbReference type="PANTHER" id="PTHR43427:SF6">
    <property type="entry name" value="CHLORIDE CHANNEL PROTEIN CLC-E"/>
    <property type="match status" value="1"/>
</dbReference>
<keyword evidence="12" id="KW-1185">Reference proteome</keyword>
<evidence type="ECO:0000256" key="8">
    <source>
        <dbReference type="ARBA" id="ARBA00023214"/>
    </source>
</evidence>
<dbReference type="PANTHER" id="PTHR43427">
    <property type="entry name" value="CHLORIDE CHANNEL PROTEIN CLC-E"/>
    <property type="match status" value="1"/>
</dbReference>
<evidence type="ECO:0000256" key="1">
    <source>
        <dbReference type="ARBA" id="ARBA00004141"/>
    </source>
</evidence>
<evidence type="ECO:0000256" key="9">
    <source>
        <dbReference type="ARBA" id="ARBA00023303"/>
    </source>
</evidence>
<feature type="transmembrane region" description="Helical" evidence="10">
    <location>
        <begin position="283"/>
        <end position="304"/>
    </location>
</feature>
<dbReference type="InterPro" id="IPR001807">
    <property type="entry name" value="ClC"/>
</dbReference>
<gene>
    <name evidence="11" type="ORF">ACELLULO517_28040</name>
</gene>
<dbReference type="EMBL" id="JAESVA010000028">
    <property type="protein sequence ID" value="MCB8884098.1"/>
    <property type="molecule type" value="Genomic_DNA"/>
</dbReference>
<feature type="transmembrane region" description="Helical" evidence="10">
    <location>
        <begin position="343"/>
        <end position="361"/>
    </location>
</feature>
<dbReference type="CDD" id="cd00400">
    <property type="entry name" value="Voltage_gated_ClC"/>
    <property type="match status" value="1"/>
</dbReference>
<keyword evidence="7" id="KW-0869">Chloride channel</keyword>
<dbReference type="Gene3D" id="1.10.3080.10">
    <property type="entry name" value="Clc chloride channel"/>
    <property type="match status" value="1"/>
</dbReference>
<evidence type="ECO:0000313" key="12">
    <source>
        <dbReference type="Proteomes" id="UP000721844"/>
    </source>
</evidence>
<dbReference type="SUPFAM" id="SSF54631">
    <property type="entry name" value="CBS-domain pair"/>
    <property type="match status" value="1"/>
</dbReference>
<accession>A0A963Z7P2</accession>
<evidence type="ECO:0000313" key="11">
    <source>
        <dbReference type="EMBL" id="MCB8884098.1"/>
    </source>
</evidence>
<dbReference type="Gene3D" id="3.10.580.10">
    <property type="entry name" value="CBS-domain"/>
    <property type="match status" value="1"/>
</dbReference>
<keyword evidence="3 10" id="KW-0812">Transmembrane</keyword>
<dbReference type="Proteomes" id="UP000721844">
    <property type="component" value="Unassembled WGS sequence"/>
</dbReference>
<keyword evidence="2" id="KW-0813">Transport</keyword>
<comment type="subcellular location">
    <subcellularLocation>
        <location evidence="1">Membrane</location>
        <topology evidence="1">Multi-pass membrane protein</topology>
    </subcellularLocation>
</comment>
<evidence type="ECO:0000256" key="10">
    <source>
        <dbReference type="SAM" id="Phobius"/>
    </source>
</evidence>
<evidence type="ECO:0000256" key="3">
    <source>
        <dbReference type="ARBA" id="ARBA00022692"/>
    </source>
</evidence>
<dbReference type="InterPro" id="IPR050368">
    <property type="entry name" value="ClC-type_chloride_channel"/>
</dbReference>
<keyword evidence="9" id="KW-0407">Ion channel</keyword>
<dbReference type="SUPFAM" id="SSF81340">
    <property type="entry name" value="Clc chloride channel"/>
    <property type="match status" value="1"/>
</dbReference>
<dbReference type="PRINTS" id="PR00762">
    <property type="entry name" value="CLCHANNEL"/>
</dbReference>
<dbReference type="InterPro" id="IPR014743">
    <property type="entry name" value="Cl-channel_core"/>
</dbReference>
<dbReference type="Pfam" id="PF00654">
    <property type="entry name" value="Voltage_CLC"/>
    <property type="match status" value="1"/>
</dbReference>
<feature type="transmembrane region" description="Helical" evidence="10">
    <location>
        <begin position="310"/>
        <end position="331"/>
    </location>
</feature>
<proteinExistence type="predicted"/>
<organism evidence="11 12">
    <name type="scientific">Acidisoma cellulosilyticum</name>
    <dbReference type="NCBI Taxonomy" id="2802395"/>
    <lineage>
        <taxon>Bacteria</taxon>
        <taxon>Pseudomonadati</taxon>
        <taxon>Pseudomonadota</taxon>
        <taxon>Alphaproteobacteria</taxon>
        <taxon>Acetobacterales</taxon>
        <taxon>Acidocellaceae</taxon>
        <taxon>Acidisoma</taxon>
    </lineage>
</organism>
<reference evidence="11 12" key="1">
    <citation type="journal article" date="2021" name="Microorganisms">
        <title>Acidisoma silvae sp. nov. and Acidisomacellulosilytica sp. nov., Two Acidophilic Bacteria Isolated from Decaying Wood, Hydrolyzing Cellulose and Producing Poly-3-hydroxybutyrate.</title>
        <authorList>
            <person name="Mieszkin S."/>
            <person name="Pouder E."/>
            <person name="Uroz S."/>
            <person name="Simon-Colin C."/>
            <person name="Alain K."/>
        </authorList>
    </citation>
    <scope>NUCLEOTIDE SEQUENCE [LARGE SCALE GENOMIC DNA]</scope>
    <source>
        <strain evidence="11 12">HW T5.17</strain>
    </source>
</reference>
<feature type="transmembrane region" description="Helical" evidence="10">
    <location>
        <begin position="211"/>
        <end position="233"/>
    </location>
</feature>
<name>A0A963Z7P2_9PROT</name>
<feature type="transmembrane region" description="Helical" evidence="10">
    <location>
        <begin position="253"/>
        <end position="271"/>
    </location>
</feature>
<sequence>MVPVLGGIGVTWIVSNFAPEAKGHGVPEVMDAIYYKGGVIRPVVALVKSIASALAIGSGSAVGREGPIIQIGSALGSTLGQIIHMQAGQRITLVGAGAGAGIAATFNTPIGGVLFATELMLPEISVNTFLPVARATGTATFIGRLFFGTQPAFDVPFNLAAIPNEPSSVLTPILYAMLGGIVGLAAAGFVRGLHYLESGFDEISGRYLRHAIGMLIVGIMMYVLWVAAGHYYIEGVGYSTIQAILHNQLPAAPFLLVLFVCKLLATSVSLGSGSSGGVFSPSLYMGATLGAAFASIVTMLFPGAPVSLPAFAMVGMGAMVGGGTGAAMTAVTMIFEMTRDYNIVLPMILAVAVALAVRRMVSHENIYTLKLVRRGHPIPKALHANMFLVHSAADIMERDFLVLDGGTSFAEYTKLAAAQGGSRHVVITQNGMIVSGLLVDADLLQMFNAATTDVRLDALIQKNFTIVGECDVAFDVINTMSRMRAMIAIVVSRVTGQNSQRVVGVITKEHVADAVAKSVKIYPG</sequence>
<evidence type="ECO:0000256" key="2">
    <source>
        <dbReference type="ARBA" id="ARBA00022448"/>
    </source>
</evidence>
<dbReference type="InterPro" id="IPR046342">
    <property type="entry name" value="CBS_dom_sf"/>
</dbReference>
<keyword evidence="4 10" id="KW-1133">Transmembrane helix</keyword>
<dbReference type="GO" id="GO:0005254">
    <property type="term" value="F:chloride channel activity"/>
    <property type="evidence" value="ECO:0007669"/>
    <property type="project" value="UniProtKB-KW"/>
</dbReference>
<keyword evidence="6 10" id="KW-0472">Membrane</keyword>
<protein>
    <submittedName>
        <fullName evidence="11">Chloride channel protein</fullName>
    </submittedName>
</protein>
<dbReference type="GO" id="GO:0034707">
    <property type="term" value="C:chloride channel complex"/>
    <property type="evidence" value="ECO:0007669"/>
    <property type="project" value="UniProtKB-KW"/>
</dbReference>
<dbReference type="AlphaFoldDB" id="A0A963Z7P2"/>
<keyword evidence="5" id="KW-0406">Ion transport</keyword>
<comment type="caution">
    <text evidence="11">The sequence shown here is derived from an EMBL/GenBank/DDBJ whole genome shotgun (WGS) entry which is preliminary data.</text>
</comment>
<evidence type="ECO:0000256" key="4">
    <source>
        <dbReference type="ARBA" id="ARBA00022989"/>
    </source>
</evidence>